<sequence length="101" mass="11108">MKNKALALRNSNGHMKTETSCESKKFVDASAVRQRCIRLGLWQEKKSWSKGSLCSKLRGGFPTPVAHRGFPHEQLAPPQATSEPVGAASRREGLLYENAKG</sequence>
<accession>A0AA40STW7</accession>
<organism evidence="2 3">
    <name type="scientific">Komarekiella delphini-convector SJRDD-AB1</name>
    <dbReference type="NCBI Taxonomy" id="2593771"/>
    <lineage>
        <taxon>Bacteria</taxon>
        <taxon>Bacillati</taxon>
        <taxon>Cyanobacteriota</taxon>
        <taxon>Cyanophyceae</taxon>
        <taxon>Nostocales</taxon>
        <taxon>Nostocaceae</taxon>
        <taxon>Komarekiella</taxon>
        <taxon>Komarekiella delphini-convector</taxon>
    </lineage>
</organism>
<dbReference type="EMBL" id="VJXY01000002">
    <property type="protein sequence ID" value="MBD6614902.1"/>
    <property type="molecule type" value="Genomic_DNA"/>
</dbReference>
<name>A0AA40STW7_9NOST</name>
<feature type="region of interest" description="Disordered" evidence="1">
    <location>
        <begin position="65"/>
        <end position="101"/>
    </location>
</feature>
<dbReference type="AlphaFoldDB" id="A0AA40STW7"/>
<dbReference type="RefSeq" id="WP_191756163.1">
    <property type="nucleotide sequence ID" value="NZ_VJXY01000002.1"/>
</dbReference>
<comment type="caution">
    <text evidence="2">The sequence shown here is derived from an EMBL/GenBank/DDBJ whole genome shotgun (WGS) entry which is preliminary data.</text>
</comment>
<evidence type="ECO:0000313" key="3">
    <source>
        <dbReference type="Proteomes" id="UP001165986"/>
    </source>
</evidence>
<dbReference type="Proteomes" id="UP001165986">
    <property type="component" value="Unassembled WGS sequence"/>
</dbReference>
<gene>
    <name evidence="2" type="ORF">FNW02_03300</name>
</gene>
<evidence type="ECO:0000313" key="2">
    <source>
        <dbReference type="EMBL" id="MBD6614902.1"/>
    </source>
</evidence>
<feature type="compositionally biased region" description="Basic and acidic residues" evidence="1">
    <location>
        <begin position="89"/>
        <end position="101"/>
    </location>
</feature>
<evidence type="ECO:0000256" key="1">
    <source>
        <dbReference type="SAM" id="MobiDB-lite"/>
    </source>
</evidence>
<proteinExistence type="predicted"/>
<keyword evidence="3" id="KW-1185">Reference proteome</keyword>
<protein>
    <submittedName>
        <fullName evidence="2">Uncharacterized protein</fullName>
    </submittedName>
</protein>
<reference evidence="2" key="1">
    <citation type="submission" date="2019-07" db="EMBL/GenBank/DDBJ databases">
        <title>Toxilogical consequences of a new and cryptic species of cyanobacteria (Komarekiella delphini-convector) recovered from the epidermis of a bottlenose dolphin and 1500 ft. in the air.</title>
        <authorList>
            <person name="Brown A.O."/>
            <person name="Dvorak P."/>
            <person name="Villanueva C.D."/>
            <person name="Foss A.J."/>
            <person name="Garvey A.D."/>
            <person name="Gibson Q.A."/>
            <person name="Johansen J.R."/>
            <person name="Casamatta D.A."/>
        </authorList>
    </citation>
    <scope>NUCLEOTIDE SEQUENCE</scope>
    <source>
        <strain evidence="2">SJRDD-AB1</strain>
    </source>
</reference>